<dbReference type="InterPro" id="IPR041363">
    <property type="entry name" value="LID"/>
</dbReference>
<feature type="compositionally biased region" description="Polar residues" evidence="3">
    <location>
        <begin position="423"/>
        <end position="436"/>
    </location>
</feature>
<feature type="region of interest" description="Disordered" evidence="3">
    <location>
        <begin position="34"/>
        <end position="185"/>
    </location>
</feature>
<reference evidence="5 6" key="1">
    <citation type="journal article" date="2022" name="Front. Cell. Infect. Microbiol.">
        <title>The Genomes of Two Strains of Taenia crassiceps the Animal Model for the Study of Human Cysticercosis.</title>
        <authorList>
            <person name="Bobes R.J."/>
            <person name="Estrada K."/>
            <person name="Rios-Valencia D.G."/>
            <person name="Calderon-Gallegos A."/>
            <person name="de la Torre P."/>
            <person name="Carrero J.C."/>
            <person name="Sanchez-Flores A."/>
            <person name="Laclette J.P."/>
        </authorList>
    </citation>
    <scope>NUCLEOTIDE SEQUENCE [LARGE SCALE GENOMIC DNA]</scope>
    <source>
        <strain evidence="5">WFUcys</strain>
    </source>
</reference>
<comment type="caution">
    <text evidence="5">The sequence shown here is derived from an EMBL/GenBank/DDBJ whole genome shotgun (WGS) entry which is preliminary data.</text>
</comment>
<proteinExistence type="inferred from homology"/>
<comment type="similarity">
    <text evidence="1 2">Belongs to the LDB family.</text>
</comment>
<feature type="compositionally biased region" description="Pro residues" evidence="3">
    <location>
        <begin position="586"/>
        <end position="601"/>
    </location>
</feature>
<protein>
    <submittedName>
        <fullName evidence="5">LIM domain-binding protein 2</fullName>
    </submittedName>
</protein>
<evidence type="ECO:0000256" key="2">
    <source>
        <dbReference type="PROSITE-ProRule" id="PRU01302"/>
    </source>
</evidence>
<accession>A0ABR4QT77</accession>
<sequence>MPQNTAIHYSNLHFAISNRCVHFEVQNTSKLEPNFAPFSMPPRGPTPPLTGPPPPGGNPACRMQSAVMAMSSAPQHPGHLGPPPPHAQMHPGPMMLPVGASGGGIPSGLPGIHYAPHGPLPPGGSMPGGPDRPDHVIPQMPPGQQPQLGGPMIQHHHGPSPPQPGTMGVSPMPPHQQMPSGPMPPHNHPHHLHHPIHAPLPMHRGGFQTEYRIYEFNKRLQQRADESDSQWWEAFATDFFDDDATITITVRLEDGPKHFNIGRTLIPRYFRSIFESGCNELYFNLRHTRESFHNSMLTLESDCASMVMNMARPFPATVFVDAQFTLGFTLDELMRIRNWTFQIRSHRELIVRSVLGVQDPMVFEQISKNVTRSGILANTLHFLRLCVILEPMQELMSRQKFQNISPRDCLRNIVMNRWKRMTTIPSQPTKAESNRQTNKRRKRKGSSANSETGGGRATKRKQSPVPLPPQSLAQPGDILIVGEPTLMGGEFGEDDERMITRLENSQYDPAAAAAALAAQQQQQQQLNAISGAMPPQQQQQQQQHHHHPTTTSGMSPFSRPPSFPPAFPPGGGTQSSSPMLYAPGLPYAPPPPPPPQQPPSSSPSMKPHQSPLYGHPNSVPPQPLPSSMPYSGGGGGGGPPGSGGSMMPASVPPHAGAGGGRIMSPMGSVGMGNPSTPIGPGGPSLSNAPMMFAPPPSLADSEPGGGGGMGQQPPRSSSASSLNNTSLPPAFPPPPEGVTPPPNLQQQNGPVAFQGQKSPTLSSPGVSVTGSLHFPPPLTSHFDSTAGGSGGRAPTPRLQPASVSGQQLSDGSGPGSIGRSETPNPNGFSGNNMPSLLNETVPTSTASSSTTSSCVSMVPNALSASSHSAPNGSGVVMPSSSSCQGGAGGDASASTVPVQ</sequence>
<feature type="region of interest" description="Disordered" evidence="3">
    <location>
        <begin position="531"/>
        <end position="899"/>
    </location>
</feature>
<feature type="region of interest" description="Disordered" evidence="3">
    <location>
        <begin position="421"/>
        <end position="477"/>
    </location>
</feature>
<dbReference type="PROSITE" id="PS51957">
    <property type="entry name" value="LID"/>
    <property type="match status" value="1"/>
</dbReference>
<dbReference type="Proteomes" id="UP001651158">
    <property type="component" value="Unassembled WGS sequence"/>
</dbReference>
<evidence type="ECO:0000259" key="4">
    <source>
        <dbReference type="PROSITE" id="PS51957"/>
    </source>
</evidence>
<feature type="compositionally biased region" description="Gly residues" evidence="3">
    <location>
        <begin position="631"/>
        <end position="644"/>
    </location>
</feature>
<feature type="compositionally biased region" description="Polar residues" evidence="3">
    <location>
        <begin position="862"/>
        <end position="871"/>
    </location>
</feature>
<evidence type="ECO:0000256" key="1">
    <source>
        <dbReference type="ARBA" id="ARBA00006928"/>
    </source>
</evidence>
<organism evidence="5 6">
    <name type="scientific">Taenia crassiceps</name>
    <dbReference type="NCBI Taxonomy" id="6207"/>
    <lineage>
        <taxon>Eukaryota</taxon>
        <taxon>Metazoa</taxon>
        <taxon>Spiralia</taxon>
        <taxon>Lophotrochozoa</taxon>
        <taxon>Platyhelminthes</taxon>
        <taxon>Cestoda</taxon>
        <taxon>Eucestoda</taxon>
        <taxon>Cyclophyllidea</taxon>
        <taxon>Taeniidae</taxon>
        <taxon>Taenia</taxon>
    </lineage>
</organism>
<feature type="compositionally biased region" description="Polar residues" evidence="3">
    <location>
        <begin position="819"/>
        <end position="842"/>
    </location>
</feature>
<dbReference type="EMBL" id="JAKROA010000001">
    <property type="protein sequence ID" value="KAL5112802.1"/>
    <property type="molecule type" value="Genomic_DNA"/>
</dbReference>
<feature type="compositionally biased region" description="Pro residues" evidence="3">
    <location>
        <begin position="558"/>
        <end position="568"/>
    </location>
</feature>
<dbReference type="InterPro" id="IPR029005">
    <property type="entry name" value="LIM-bd/SEUSS"/>
</dbReference>
<feature type="compositionally biased region" description="Low complexity" evidence="3">
    <location>
        <begin position="711"/>
        <end position="728"/>
    </location>
</feature>
<dbReference type="Pfam" id="PF01803">
    <property type="entry name" value="LIM_bind"/>
    <property type="match status" value="1"/>
</dbReference>
<feature type="compositionally biased region" description="Pro residues" evidence="3">
    <location>
        <begin position="171"/>
        <end position="185"/>
    </location>
</feature>
<evidence type="ECO:0000313" key="6">
    <source>
        <dbReference type="Proteomes" id="UP001651158"/>
    </source>
</evidence>
<gene>
    <name evidence="5" type="ORF">TcWFU_008770</name>
</gene>
<dbReference type="PANTHER" id="PTHR10378">
    <property type="entry name" value="LIM DOMAIN-BINDING PROTEIN"/>
    <property type="match status" value="1"/>
</dbReference>
<name>A0ABR4QT77_9CEST</name>
<feature type="compositionally biased region" description="Polar residues" evidence="3">
    <location>
        <begin position="744"/>
        <end position="770"/>
    </location>
</feature>
<feature type="compositionally biased region" description="Pro residues" evidence="3">
    <location>
        <begin position="39"/>
        <end position="57"/>
    </location>
</feature>
<evidence type="ECO:0000256" key="3">
    <source>
        <dbReference type="SAM" id="MobiDB-lite"/>
    </source>
</evidence>
<keyword evidence="6" id="KW-1185">Reference proteome</keyword>
<feature type="compositionally biased region" description="Polar residues" evidence="3">
    <location>
        <begin position="801"/>
        <end position="810"/>
    </location>
</feature>
<feature type="compositionally biased region" description="Low complexity" evidence="3">
    <location>
        <begin position="602"/>
        <end position="611"/>
    </location>
</feature>
<feature type="compositionally biased region" description="Pro residues" evidence="3">
    <location>
        <begin position="729"/>
        <end position="743"/>
    </location>
</feature>
<dbReference type="Pfam" id="PF17916">
    <property type="entry name" value="LID"/>
    <property type="match status" value="1"/>
</dbReference>
<feature type="compositionally biased region" description="Low complexity" evidence="3">
    <location>
        <begin position="843"/>
        <end position="853"/>
    </location>
</feature>
<feature type="domain" description="LIM interaction" evidence="4">
    <location>
        <begin position="477"/>
        <end position="516"/>
    </location>
</feature>
<evidence type="ECO:0000313" key="5">
    <source>
        <dbReference type="EMBL" id="KAL5112802.1"/>
    </source>
</evidence>